<evidence type="ECO:0000256" key="2">
    <source>
        <dbReference type="SAM" id="SignalP"/>
    </source>
</evidence>
<reference evidence="4" key="1">
    <citation type="submission" date="2020-11" db="EMBL/GenBank/DDBJ databases">
        <title>Complete genome sequence of a novel pathogenic Methylobacterium strain isolated from rice in Vietnam.</title>
        <authorList>
            <person name="Lai K."/>
            <person name="Okazaki S."/>
            <person name="Higashi K."/>
            <person name="Mori H."/>
            <person name="Toyoda A."/>
            <person name="Kurokawa K."/>
        </authorList>
    </citation>
    <scope>NUCLEOTIDE SEQUENCE</scope>
    <source>
        <strain evidence="4">VL1</strain>
    </source>
</reference>
<dbReference type="EMBL" id="AP024145">
    <property type="protein sequence ID" value="BCM83336.1"/>
    <property type="molecule type" value="Genomic_DNA"/>
</dbReference>
<dbReference type="Gene3D" id="2.40.128.10">
    <property type="match status" value="2"/>
</dbReference>
<feature type="chain" id="PRO_5034889864" description="Alkaline proteinase inhibitor/ Outer membrane lipoprotein Omp19 domain-containing protein" evidence="2">
    <location>
        <begin position="27"/>
        <end position="262"/>
    </location>
</feature>
<dbReference type="InterPro" id="IPR016085">
    <property type="entry name" value="Protease_inh_B-barrel_dom"/>
</dbReference>
<protein>
    <recommendedName>
        <fullName evidence="3">Alkaline proteinase inhibitor/ Outer membrane lipoprotein Omp19 domain-containing protein</fullName>
    </recommendedName>
</protein>
<dbReference type="GO" id="GO:0004866">
    <property type="term" value="F:endopeptidase inhibitor activity"/>
    <property type="evidence" value="ECO:0007669"/>
    <property type="project" value="InterPro"/>
</dbReference>
<feature type="signal peptide" evidence="2">
    <location>
        <begin position="1"/>
        <end position="26"/>
    </location>
</feature>
<dbReference type="InterPro" id="IPR021140">
    <property type="entry name" value="Inh/Omp19"/>
</dbReference>
<dbReference type="Pfam" id="PF02974">
    <property type="entry name" value="Inh"/>
    <property type="match status" value="2"/>
</dbReference>
<sequence length="262" mass="27985">MRLRRLLPLLGLASVGWMTWTGCAAAQEASPPPNAAGPWELALDGSFRRCGLMLGAEPGSVGRVLRFPAGCRRALPMINGIVGWRQEGEMIQLLDREGQPVLAFATPEGDGPRSAETPGGERYSLAQAGMTQAGSRPAAPLVTQAALTTPPSLRGAAPESWAGAPSTAAAVTGLYTLDRFVEKDVCRVVLRADTAQVTAQVQEGCRDPGLALFDPTAWHYEAGRLTLVARRGHSVELIPVGEGRWRRDPEIGTTFVLRRVEP</sequence>
<dbReference type="PROSITE" id="PS51257">
    <property type="entry name" value="PROKAR_LIPOPROTEIN"/>
    <property type="match status" value="1"/>
</dbReference>
<dbReference type="RefSeq" id="WP_207182351.1">
    <property type="nucleotide sequence ID" value="NZ_AP024145.1"/>
</dbReference>
<dbReference type="KEGG" id="mind:mvi_17970"/>
<organism evidence="4 5">
    <name type="scientific">Methylobacterium indicum</name>
    <dbReference type="NCBI Taxonomy" id="1775910"/>
    <lineage>
        <taxon>Bacteria</taxon>
        <taxon>Pseudomonadati</taxon>
        <taxon>Pseudomonadota</taxon>
        <taxon>Alphaproteobacteria</taxon>
        <taxon>Hyphomicrobiales</taxon>
        <taxon>Methylobacteriaceae</taxon>
        <taxon>Methylobacterium</taxon>
    </lineage>
</organism>
<proteinExistence type="predicted"/>
<gene>
    <name evidence="4" type="ORF">mvi_17970</name>
</gene>
<dbReference type="SUPFAM" id="SSF50882">
    <property type="entry name" value="beta-Barrel protease inhibitors"/>
    <property type="match status" value="2"/>
</dbReference>
<feature type="domain" description="Alkaline proteinase inhibitor/ Outer membrane lipoprotein Omp19" evidence="3">
    <location>
        <begin position="36"/>
        <end position="125"/>
    </location>
</feature>
<keyword evidence="1 2" id="KW-0732">Signal</keyword>
<feature type="domain" description="Alkaline proteinase inhibitor/ Outer membrane lipoprotein Omp19" evidence="3">
    <location>
        <begin position="167"/>
        <end position="259"/>
    </location>
</feature>
<dbReference type="Proteomes" id="UP000663508">
    <property type="component" value="Chromosome"/>
</dbReference>
<dbReference type="AlphaFoldDB" id="A0A8H8WS16"/>
<evidence type="ECO:0000259" key="3">
    <source>
        <dbReference type="Pfam" id="PF02974"/>
    </source>
</evidence>
<evidence type="ECO:0000313" key="5">
    <source>
        <dbReference type="Proteomes" id="UP000663508"/>
    </source>
</evidence>
<accession>A0A8H8WS16</accession>
<name>A0A8H8WS16_9HYPH</name>
<evidence type="ECO:0000313" key="4">
    <source>
        <dbReference type="EMBL" id="BCM83336.1"/>
    </source>
</evidence>
<evidence type="ECO:0000256" key="1">
    <source>
        <dbReference type="ARBA" id="ARBA00022729"/>
    </source>
</evidence>